<name>A0A0B6YK47_9EUPU</name>
<evidence type="ECO:0000313" key="2">
    <source>
        <dbReference type="EMBL" id="CEK55885.1"/>
    </source>
</evidence>
<dbReference type="AlphaFoldDB" id="A0A0B6YK47"/>
<protein>
    <submittedName>
        <fullName evidence="2">Uncharacterized protein</fullName>
    </submittedName>
</protein>
<dbReference type="EMBL" id="HACG01009020">
    <property type="protein sequence ID" value="CEK55885.1"/>
    <property type="molecule type" value="Transcribed_RNA"/>
</dbReference>
<gene>
    <name evidence="2" type="primary">ORF26283</name>
</gene>
<proteinExistence type="predicted"/>
<reference evidence="2" key="1">
    <citation type="submission" date="2014-12" db="EMBL/GenBank/DDBJ databases">
        <title>Insight into the proteome of Arion vulgaris.</title>
        <authorList>
            <person name="Aradska J."/>
            <person name="Bulat T."/>
            <person name="Smidak R."/>
            <person name="Sarate P."/>
            <person name="Gangsoo J."/>
            <person name="Sialana F."/>
            <person name="Bilban M."/>
            <person name="Lubec G."/>
        </authorList>
    </citation>
    <scope>NUCLEOTIDE SEQUENCE</scope>
    <source>
        <tissue evidence="2">Skin</tissue>
    </source>
</reference>
<feature type="transmembrane region" description="Helical" evidence="1">
    <location>
        <begin position="6"/>
        <end position="27"/>
    </location>
</feature>
<evidence type="ECO:0000256" key="1">
    <source>
        <dbReference type="SAM" id="Phobius"/>
    </source>
</evidence>
<sequence length="64" mass="7023">MNRVDTMSLAVSEMIIGVMGSGIVLFMEEMKEVVLVNAQQISAVTLEVPTVTRKLIDAMEREPA</sequence>
<keyword evidence="1" id="KW-0472">Membrane</keyword>
<keyword evidence="1" id="KW-1133">Transmembrane helix</keyword>
<organism evidence="2">
    <name type="scientific">Arion vulgaris</name>
    <dbReference type="NCBI Taxonomy" id="1028688"/>
    <lineage>
        <taxon>Eukaryota</taxon>
        <taxon>Metazoa</taxon>
        <taxon>Spiralia</taxon>
        <taxon>Lophotrochozoa</taxon>
        <taxon>Mollusca</taxon>
        <taxon>Gastropoda</taxon>
        <taxon>Heterobranchia</taxon>
        <taxon>Euthyneura</taxon>
        <taxon>Panpulmonata</taxon>
        <taxon>Eupulmonata</taxon>
        <taxon>Stylommatophora</taxon>
        <taxon>Helicina</taxon>
        <taxon>Arionoidea</taxon>
        <taxon>Arionidae</taxon>
        <taxon>Arion</taxon>
    </lineage>
</organism>
<feature type="non-terminal residue" evidence="2">
    <location>
        <position position="64"/>
    </location>
</feature>
<keyword evidence="1" id="KW-0812">Transmembrane</keyword>
<accession>A0A0B6YK47</accession>